<evidence type="ECO:0008006" key="6">
    <source>
        <dbReference type="Google" id="ProtNLM"/>
    </source>
</evidence>
<dbReference type="PANTHER" id="PTHR31306">
    <property type="entry name" value="ALPHA-1,6-MANNOSYLTRANSFERASE MNN11-RELATED"/>
    <property type="match status" value="1"/>
</dbReference>
<evidence type="ECO:0000313" key="4">
    <source>
        <dbReference type="EMBL" id="ORY63646.1"/>
    </source>
</evidence>
<keyword evidence="5" id="KW-1185">Reference proteome</keyword>
<dbReference type="AlphaFoldDB" id="A0A1Y2DWY6"/>
<keyword evidence="3" id="KW-0808">Transferase</keyword>
<dbReference type="GO" id="GO:0006487">
    <property type="term" value="P:protein N-linked glycosylation"/>
    <property type="evidence" value="ECO:0007669"/>
    <property type="project" value="TreeGrafter"/>
</dbReference>
<reference evidence="4 5" key="1">
    <citation type="submission" date="2016-08" db="EMBL/GenBank/DDBJ databases">
        <title>A Parts List for Fungal Cellulosomes Revealed by Comparative Genomics.</title>
        <authorList>
            <consortium name="DOE Joint Genome Institute"/>
            <person name="Haitjema C.H."/>
            <person name="Gilmore S.P."/>
            <person name="Henske J.K."/>
            <person name="Solomon K.V."/>
            <person name="De Groot R."/>
            <person name="Kuo A."/>
            <person name="Mondo S.J."/>
            <person name="Salamov A.A."/>
            <person name="Labutti K."/>
            <person name="Zhao Z."/>
            <person name="Chiniquy J."/>
            <person name="Barry K."/>
            <person name="Brewer H.M."/>
            <person name="Purvine S.O."/>
            <person name="Wright A.T."/>
            <person name="Boxma B."/>
            <person name="Van Alen T."/>
            <person name="Hackstein J.H."/>
            <person name="Baker S.E."/>
            <person name="Grigoriev I.V."/>
            <person name="O'Malley M.A."/>
        </authorList>
    </citation>
    <scope>NUCLEOTIDE SEQUENCE [LARGE SCALE GENOMIC DNA]</scope>
    <source>
        <strain evidence="4 5">G1</strain>
    </source>
</reference>
<evidence type="ECO:0000256" key="1">
    <source>
        <dbReference type="ARBA" id="ARBA00005664"/>
    </source>
</evidence>
<comment type="similarity">
    <text evidence="1">Belongs to the glycosyltransferase 34 family.</text>
</comment>
<proteinExistence type="inferred from homology"/>
<comment type="caution">
    <text evidence="4">The sequence shown here is derived from an EMBL/GenBank/DDBJ whole genome shotgun (WGS) entry which is preliminary data.</text>
</comment>
<dbReference type="STRING" id="1754190.A0A1Y2DWY6"/>
<organism evidence="4 5">
    <name type="scientific">Neocallimastix californiae</name>
    <dbReference type="NCBI Taxonomy" id="1754190"/>
    <lineage>
        <taxon>Eukaryota</taxon>
        <taxon>Fungi</taxon>
        <taxon>Fungi incertae sedis</taxon>
        <taxon>Chytridiomycota</taxon>
        <taxon>Chytridiomycota incertae sedis</taxon>
        <taxon>Neocallimastigomycetes</taxon>
        <taxon>Neocallimastigales</taxon>
        <taxon>Neocallimastigaceae</taxon>
        <taxon>Neocallimastix</taxon>
    </lineage>
</organism>
<name>A0A1Y2DWY6_9FUNG</name>
<dbReference type="InterPro" id="IPR043159">
    <property type="entry name" value="Lectin_gal-bd_sf"/>
</dbReference>
<dbReference type="OrthoDB" id="407658at2759"/>
<dbReference type="EMBL" id="MCOG01000056">
    <property type="protein sequence ID" value="ORY63646.1"/>
    <property type="molecule type" value="Genomic_DNA"/>
</dbReference>
<dbReference type="InterPro" id="IPR029044">
    <property type="entry name" value="Nucleotide-diphossugar_trans"/>
</dbReference>
<dbReference type="InterPro" id="IPR008630">
    <property type="entry name" value="Glyco_trans_34"/>
</dbReference>
<protein>
    <recommendedName>
        <fullName evidence="6">SUEL-type lectin domain-containing protein</fullName>
    </recommendedName>
</protein>
<dbReference type="Gene3D" id="3.90.550.10">
    <property type="entry name" value="Spore Coat Polysaccharide Biosynthesis Protein SpsA, Chain A"/>
    <property type="match status" value="1"/>
</dbReference>
<dbReference type="CDD" id="cd22823">
    <property type="entry name" value="Gal_Rha_Lectin"/>
    <property type="match status" value="1"/>
</dbReference>
<dbReference type="SUPFAM" id="SSF53448">
    <property type="entry name" value="Nucleotide-diphospho-sugar transferases"/>
    <property type="match status" value="1"/>
</dbReference>
<dbReference type="GO" id="GO:0000139">
    <property type="term" value="C:Golgi membrane"/>
    <property type="evidence" value="ECO:0007669"/>
    <property type="project" value="TreeGrafter"/>
</dbReference>
<sequence length="371" mass="44016">MYNKLVLYNFKNKFFILLSLVILLNLINGKQIKINLKNLLSTEKSRKNELPNGFMLVDENIPNGPITKDCGYEPTKYLKELCEDKEYCIIIPVNHFFKNYCGDIFKYLYIEYHCQKNSQLKKEKISIISFYNEINVNSIQEHSVSEFYQYANIHGYEFNLENINYVPGREIYFMKFYSVIEKIIEGLKNKKYDWILWVNSDVVIINPNIKLESFLPNDKMKKVHLIAAYDYLGNPKYCCGLNTGILFIRVHEWSLNILMRAITYPYYNINSELLLPEQIALNNILIESNETDHYIITPQQWFNNKHIQKGEFLFHIMGGTNEEKIKSLHKFFANNKNGIDWDLKTNEETRNEVLDFYNLPREKQISIKIQP</sequence>
<evidence type="ECO:0000256" key="3">
    <source>
        <dbReference type="ARBA" id="ARBA00022679"/>
    </source>
</evidence>
<accession>A0A1Y2DWY6</accession>
<evidence type="ECO:0000313" key="5">
    <source>
        <dbReference type="Proteomes" id="UP000193920"/>
    </source>
</evidence>
<evidence type="ECO:0000256" key="2">
    <source>
        <dbReference type="ARBA" id="ARBA00022676"/>
    </source>
</evidence>
<dbReference type="Pfam" id="PF05637">
    <property type="entry name" value="Glyco_transf_34"/>
    <property type="match status" value="1"/>
</dbReference>
<dbReference type="Gene3D" id="2.60.120.740">
    <property type="match status" value="1"/>
</dbReference>
<dbReference type="PANTHER" id="PTHR31306:SF8">
    <property type="entry name" value="GLYCOSYLTRANSFERASE FAMILY 34 PROTEIN"/>
    <property type="match status" value="1"/>
</dbReference>
<keyword evidence="2" id="KW-0328">Glycosyltransferase</keyword>
<gene>
    <name evidence="4" type="ORF">LY90DRAFT_642238</name>
</gene>
<dbReference type="Proteomes" id="UP000193920">
    <property type="component" value="Unassembled WGS sequence"/>
</dbReference>
<dbReference type="GO" id="GO:0016757">
    <property type="term" value="F:glycosyltransferase activity"/>
    <property type="evidence" value="ECO:0007669"/>
    <property type="project" value="UniProtKB-KW"/>
</dbReference>